<accession>A0A8D8BL70</accession>
<protein>
    <submittedName>
        <fullName evidence="2">(northern house mosquito) hypothetical protein</fullName>
    </submittedName>
</protein>
<feature type="region of interest" description="Disordered" evidence="1">
    <location>
        <begin position="135"/>
        <end position="160"/>
    </location>
</feature>
<organism evidence="2">
    <name type="scientific">Culex pipiens</name>
    <name type="common">House mosquito</name>
    <dbReference type="NCBI Taxonomy" id="7175"/>
    <lineage>
        <taxon>Eukaryota</taxon>
        <taxon>Metazoa</taxon>
        <taxon>Ecdysozoa</taxon>
        <taxon>Arthropoda</taxon>
        <taxon>Hexapoda</taxon>
        <taxon>Insecta</taxon>
        <taxon>Pterygota</taxon>
        <taxon>Neoptera</taxon>
        <taxon>Endopterygota</taxon>
        <taxon>Diptera</taxon>
        <taxon>Nematocera</taxon>
        <taxon>Culicoidea</taxon>
        <taxon>Culicidae</taxon>
        <taxon>Culicinae</taxon>
        <taxon>Culicini</taxon>
        <taxon>Culex</taxon>
        <taxon>Culex</taxon>
    </lineage>
</organism>
<feature type="compositionally biased region" description="Polar residues" evidence="1">
    <location>
        <begin position="76"/>
        <end position="96"/>
    </location>
</feature>
<feature type="region of interest" description="Disordered" evidence="1">
    <location>
        <begin position="177"/>
        <end position="213"/>
    </location>
</feature>
<reference evidence="2" key="1">
    <citation type="submission" date="2021-05" db="EMBL/GenBank/DDBJ databases">
        <authorList>
            <person name="Alioto T."/>
            <person name="Alioto T."/>
            <person name="Gomez Garrido J."/>
        </authorList>
    </citation>
    <scope>NUCLEOTIDE SEQUENCE</scope>
</reference>
<evidence type="ECO:0000256" key="1">
    <source>
        <dbReference type="SAM" id="MobiDB-lite"/>
    </source>
</evidence>
<sequence>MGSCTVGTVYQWIGWPSVGYRSRHLQRLCRVPADHQRHRWQPSFGAGEQNLHHAAPELDLRHRAAPREDLRGTVEGTVQGSSVRQNRSNSDPHVNSRTGAIHLRRRLHSYVRIYDWCSVRAFLPVGQLDSDHATAVHRPRDHPRHVEVEDRPGQLGHPVPNGAGRSAWVEPAGARVPVHPVDRSPVRGTHGRPGRGDRHAEQLVHRCRRRRGQ</sequence>
<name>A0A8D8BL70_CULPI</name>
<dbReference type="AlphaFoldDB" id="A0A8D8BL70"/>
<feature type="region of interest" description="Disordered" evidence="1">
    <location>
        <begin position="67"/>
        <end position="96"/>
    </location>
</feature>
<feature type="compositionally biased region" description="Basic and acidic residues" evidence="1">
    <location>
        <begin position="194"/>
        <end position="204"/>
    </location>
</feature>
<proteinExistence type="predicted"/>
<evidence type="ECO:0000313" key="2">
    <source>
        <dbReference type="EMBL" id="CAG6477834.1"/>
    </source>
</evidence>
<dbReference type="EMBL" id="HBUE01081830">
    <property type="protein sequence ID" value="CAG6477834.1"/>
    <property type="molecule type" value="Transcribed_RNA"/>
</dbReference>